<evidence type="ECO:0000256" key="1">
    <source>
        <dbReference type="SAM" id="MobiDB-lite"/>
    </source>
</evidence>
<dbReference type="Proteomes" id="UP001341840">
    <property type="component" value="Unassembled WGS sequence"/>
</dbReference>
<evidence type="ECO:0000313" key="2">
    <source>
        <dbReference type="EMBL" id="MED6169010.1"/>
    </source>
</evidence>
<reference evidence="2 3" key="1">
    <citation type="journal article" date="2023" name="Plants (Basel)">
        <title>Bridging the Gap: Combining Genomics and Transcriptomics Approaches to Understand Stylosanthes scabra, an Orphan Legume from the Brazilian Caatinga.</title>
        <authorList>
            <person name="Ferreira-Neto J.R.C."/>
            <person name="da Silva M.D."/>
            <person name="Binneck E."/>
            <person name="de Melo N.F."/>
            <person name="da Silva R.H."/>
            <person name="de Melo A.L.T.M."/>
            <person name="Pandolfi V."/>
            <person name="Bustamante F.O."/>
            <person name="Brasileiro-Vidal A.C."/>
            <person name="Benko-Iseppon A.M."/>
        </authorList>
    </citation>
    <scope>NUCLEOTIDE SEQUENCE [LARGE SCALE GENOMIC DNA]</scope>
    <source>
        <tissue evidence="2">Leaves</tissue>
    </source>
</reference>
<comment type="caution">
    <text evidence="2">The sequence shown here is derived from an EMBL/GenBank/DDBJ whole genome shotgun (WGS) entry which is preliminary data.</text>
</comment>
<dbReference type="EMBL" id="JASCZI010151085">
    <property type="protein sequence ID" value="MED6169010.1"/>
    <property type="molecule type" value="Genomic_DNA"/>
</dbReference>
<feature type="region of interest" description="Disordered" evidence="1">
    <location>
        <begin position="1"/>
        <end position="54"/>
    </location>
</feature>
<keyword evidence="3" id="KW-1185">Reference proteome</keyword>
<proteinExistence type="predicted"/>
<gene>
    <name evidence="2" type="ORF">PIB30_017376</name>
</gene>
<feature type="compositionally biased region" description="Polar residues" evidence="1">
    <location>
        <begin position="21"/>
        <end position="36"/>
    </location>
</feature>
<sequence length="228" mass="25306">MSSSSASSSSTSSGETRGNALGNTSASHTTRPTLSSMRHDGVGHAHHGLNATHLNPLGGRHHMACHRGMSPWRHKDCVHVPLYSTFQNSLCQSSYIMPSNHVMSSPHVTNAKNIGTPSTTLTTIRLQNSRSIFLDMSRAMPVTQPSQTVRSLATLRQHMDESHHDLQLNRQVNRIATMVDLEENNANNHGLGVEISIAMVYQSQIMIFTFLDMVKMQMRYWRDLGKTS</sequence>
<organism evidence="2 3">
    <name type="scientific">Stylosanthes scabra</name>
    <dbReference type="NCBI Taxonomy" id="79078"/>
    <lineage>
        <taxon>Eukaryota</taxon>
        <taxon>Viridiplantae</taxon>
        <taxon>Streptophyta</taxon>
        <taxon>Embryophyta</taxon>
        <taxon>Tracheophyta</taxon>
        <taxon>Spermatophyta</taxon>
        <taxon>Magnoliopsida</taxon>
        <taxon>eudicotyledons</taxon>
        <taxon>Gunneridae</taxon>
        <taxon>Pentapetalae</taxon>
        <taxon>rosids</taxon>
        <taxon>fabids</taxon>
        <taxon>Fabales</taxon>
        <taxon>Fabaceae</taxon>
        <taxon>Papilionoideae</taxon>
        <taxon>50 kb inversion clade</taxon>
        <taxon>dalbergioids sensu lato</taxon>
        <taxon>Dalbergieae</taxon>
        <taxon>Pterocarpus clade</taxon>
        <taxon>Stylosanthes</taxon>
    </lineage>
</organism>
<name>A0ABU6V963_9FABA</name>
<accession>A0ABU6V963</accession>
<feature type="compositionally biased region" description="Low complexity" evidence="1">
    <location>
        <begin position="1"/>
        <end position="13"/>
    </location>
</feature>
<protein>
    <submittedName>
        <fullName evidence="2">Uncharacterized protein</fullName>
    </submittedName>
</protein>
<evidence type="ECO:0000313" key="3">
    <source>
        <dbReference type="Proteomes" id="UP001341840"/>
    </source>
</evidence>